<name>A0A0J7Y5U6_9SPHN</name>
<dbReference type="EMBL" id="JACT01000001">
    <property type="protein sequence ID" value="KMS58763.1"/>
    <property type="molecule type" value="Genomic_DNA"/>
</dbReference>
<feature type="signal peptide" evidence="1">
    <location>
        <begin position="1"/>
        <end position="16"/>
    </location>
</feature>
<feature type="chain" id="PRO_5005292402" description="Lipoprotein" evidence="1">
    <location>
        <begin position="17"/>
        <end position="44"/>
    </location>
</feature>
<reference evidence="2 3" key="1">
    <citation type="journal article" date="2015" name="G3 (Bethesda)">
        <title>Insights into Ongoing Evolution of the Hexachlorocyclohexane Catabolic Pathway from Comparative Genomics of Ten Sphingomonadaceae Strains.</title>
        <authorList>
            <person name="Pearce S.L."/>
            <person name="Oakeshott J.G."/>
            <person name="Pandey G."/>
        </authorList>
    </citation>
    <scope>NUCLEOTIDE SEQUENCE [LARGE SCALE GENOMIC DNA]</scope>
    <source>
        <strain evidence="2 3">LL01</strain>
    </source>
</reference>
<sequence length="44" mass="4718">MVRLLPLLLLASCATAKSYATCDNAQRVVVAAQAMVARVCPLER</sequence>
<proteinExistence type="predicted"/>
<evidence type="ECO:0000256" key="1">
    <source>
        <dbReference type="SAM" id="SignalP"/>
    </source>
</evidence>
<dbReference type="Proteomes" id="UP000052232">
    <property type="component" value="Unassembled WGS sequence"/>
</dbReference>
<evidence type="ECO:0000313" key="2">
    <source>
        <dbReference type="EMBL" id="KMS58763.1"/>
    </source>
</evidence>
<keyword evidence="1" id="KW-0732">Signal</keyword>
<protein>
    <recommendedName>
        <fullName evidence="4">Lipoprotein</fullName>
    </recommendedName>
</protein>
<evidence type="ECO:0000313" key="3">
    <source>
        <dbReference type="Proteomes" id="UP000052232"/>
    </source>
</evidence>
<accession>A0A0J7Y5U6</accession>
<gene>
    <name evidence="2" type="ORF">V473_07025</name>
</gene>
<comment type="caution">
    <text evidence="2">The sequence shown here is derived from an EMBL/GenBank/DDBJ whole genome shotgun (WGS) entry which is preliminary data.</text>
</comment>
<dbReference type="AlphaFoldDB" id="A0A0J7Y5U6"/>
<dbReference type="RefSeq" id="WP_269076432.1">
    <property type="nucleotide sequence ID" value="NZ_KQ130434.1"/>
</dbReference>
<dbReference type="PATRIC" id="fig|1420583.3.peg.1413"/>
<organism evidence="2 3">
    <name type="scientific">Sphingobium cupriresistens LL01</name>
    <dbReference type="NCBI Taxonomy" id="1420583"/>
    <lineage>
        <taxon>Bacteria</taxon>
        <taxon>Pseudomonadati</taxon>
        <taxon>Pseudomonadota</taxon>
        <taxon>Alphaproteobacteria</taxon>
        <taxon>Sphingomonadales</taxon>
        <taxon>Sphingomonadaceae</taxon>
        <taxon>Sphingobium</taxon>
    </lineage>
</organism>
<evidence type="ECO:0008006" key="4">
    <source>
        <dbReference type="Google" id="ProtNLM"/>
    </source>
</evidence>
<keyword evidence="3" id="KW-1185">Reference proteome</keyword>